<evidence type="ECO:0000256" key="3">
    <source>
        <dbReference type="ARBA" id="ARBA00023125"/>
    </source>
</evidence>
<dbReference type="Pfam" id="PF02909">
    <property type="entry name" value="TetR_C_1"/>
    <property type="match status" value="1"/>
</dbReference>
<proteinExistence type="predicted"/>
<name>A0ABS1NI09_9ACTN</name>
<dbReference type="PROSITE" id="PS01081">
    <property type="entry name" value="HTH_TETR_1"/>
    <property type="match status" value="1"/>
</dbReference>
<feature type="domain" description="HTH tetR-type" evidence="6">
    <location>
        <begin position="8"/>
        <end position="68"/>
    </location>
</feature>
<gene>
    <name evidence="7" type="ORF">JK363_24445</name>
</gene>
<reference evidence="7 8" key="1">
    <citation type="submission" date="2021-01" db="EMBL/GenBank/DDBJ databases">
        <title>WGS of actinomycetes isolated from Thailand.</title>
        <authorList>
            <person name="Thawai C."/>
        </authorList>
    </citation>
    <scope>NUCLEOTIDE SEQUENCE [LARGE SCALE GENOMIC DNA]</scope>
    <source>
        <strain evidence="7 8">CA1R205</strain>
    </source>
</reference>
<dbReference type="InterPro" id="IPR036271">
    <property type="entry name" value="Tet_transcr_reg_TetR-rel_C_sf"/>
</dbReference>
<dbReference type="RefSeq" id="WP_201877300.1">
    <property type="nucleotide sequence ID" value="NZ_JAERRF010000015.1"/>
</dbReference>
<sequence>MARPRKPLLSRERIVAVALALVDSEGLAAVSTRRLAAELGVSGPSLYNHFTTKDEILDAVADTVITQVDISMFDGGEDWRTALLDWGRSYRAALTAHPNIVPFLAQGPGRRPAGLRMADAVFGGMVKAGWPPAHATRIGALMRYFVAGSALGSFARGFVDDAGAYDPADYPHLGQAHLLAGHQERVDEGAFETGLRALVAGLDRLYGENAR</sequence>
<dbReference type="InterPro" id="IPR023772">
    <property type="entry name" value="DNA-bd_HTH_TetR-type_CS"/>
</dbReference>
<dbReference type="InterPro" id="IPR009057">
    <property type="entry name" value="Homeodomain-like_sf"/>
</dbReference>
<evidence type="ECO:0000256" key="4">
    <source>
        <dbReference type="ARBA" id="ARBA00023163"/>
    </source>
</evidence>
<dbReference type="SUPFAM" id="SSF46689">
    <property type="entry name" value="Homeodomain-like"/>
    <property type="match status" value="1"/>
</dbReference>
<dbReference type="InterPro" id="IPR003012">
    <property type="entry name" value="Tet_transcr_reg_TetR"/>
</dbReference>
<feature type="DNA-binding region" description="H-T-H motif" evidence="5">
    <location>
        <begin position="31"/>
        <end position="50"/>
    </location>
</feature>
<accession>A0ABS1NI09</accession>
<keyword evidence="3 5" id="KW-0238">DNA-binding</keyword>
<dbReference type="Pfam" id="PF00440">
    <property type="entry name" value="TetR_N"/>
    <property type="match status" value="1"/>
</dbReference>
<evidence type="ECO:0000256" key="5">
    <source>
        <dbReference type="PROSITE-ProRule" id="PRU00335"/>
    </source>
</evidence>
<keyword evidence="1" id="KW-0678">Repressor</keyword>
<keyword evidence="8" id="KW-1185">Reference proteome</keyword>
<dbReference type="Proteomes" id="UP000634229">
    <property type="component" value="Unassembled WGS sequence"/>
</dbReference>
<dbReference type="SUPFAM" id="SSF48498">
    <property type="entry name" value="Tetracyclin repressor-like, C-terminal domain"/>
    <property type="match status" value="1"/>
</dbReference>
<dbReference type="PRINTS" id="PR00455">
    <property type="entry name" value="HTHTETR"/>
</dbReference>
<evidence type="ECO:0000313" key="7">
    <source>
        <dbReference type="EMBL" id="MBL1099762.1"/>
    </source>
</evidence>
<dbReference type="PRINTS" id="PR00400">
    <property type="entry name" value="TETREPRESSOR"/>
</dbReference>
<evidence type="ECO:0000256" key="2">
    <source>
        <dbReference type="ARBA" id="ARBA00023015"/>
    </source>
</evidence>
<dbReference type="EMBL" id="JAERRF010000015">
    <property type="protein sequence ID" value="MBL1099762.1"/>
    <property type="molecule type" value="Genomic_DNA"/>
</dbReference>
<organism evidence="7 8">
    <name type="scientific">Streptomyces coffeae</name>
    <dbReference type="NCBI Taxonomy" id="621382"/>
    <lineage>
        <taxon>Bacteria</taxon>
        <taxon>Bacillati</taxon>
        <taxon>Actinomycetota</taxon>
        <taxon>Actinomycetes</taxon>
        <taxon>Kitasatosporales</taxon>
        <taxon>Streptomycetaceae</taxon>
        <taxon>Streptomyces</taxon>
    </lineage>
</organism>
<dbReference type="Gene3D" id="1.10.357.10">
    <property type="entry name" value="Tetracycline Repressor, domain 2"/>
    <property type="match status" value="1"/>
</dbReference>
<dbReference type="PROSITE" id="PS50977">
    <property type="entry name" value="HTH_TETR_2"/>
    <property type="match status" value="1"/>
</dbReference>
<protein>
    <submittedName>
        <fullName evidence="7">TetR/AcrR family transcriptional regulator C-terminal domain-containing protein</fullName>
    </submittedName>
</protein>
<keyword evidence="4" id="KW-0804">Transcription</keyword>
<dbReference type="InterPro" id="IPR050109">
    <property type="entry name" value="HTH-type_TetR-like_transc_reg"/>
</dbReference>
<keyword evidence="2" id="KW-0805">Transcription regulation</keyword>
<dbReference type="InterPro" id="IPR001647">
    <property type="entry name" value="HTH_TetR"/>
</dbReference>
<dbReference type="InterPro" id="IPR004111">
    <property type="entry name" value="Repressor_TetR_C"/>
</dbReference>
<evidence type="ECO:0000313" key="8">
    <source>
        <dbReference type="Proteomes" id="UP000634229"/>
    </source>
</evidence>
<dbReference type="PANTHER" id="PTHR30055:SF151">
    <property type="entry name" value="TRANSCRIPTIONAL REGULATORY PROTEIN"/>
    <property type="match status" value="1"/>
</dbReference>
<dbReference type="PANTHER" id="PTHR30055">
    <property type="entry name" value="HTH-TYPE TRANSCRIPTIONAL REGULATOR RUTR"/>
    <property type="match status" value="1"/>
</dbReference>
<evidence type="ECO:0000259" key="6">
    <source>
        <dbReference type="PROSITE" id="PS50977"/>
    </source>
</evidence>
<evidence type="ECO:0000256" key="1">
    <source>
        <dbReference type="ARBA" id="ARBA00022491"/>
    </source>
</evidence>
<comment type="caution">
    <text evidence="7">The sequence shown here is derived from an EMBL/GenBank/DDBJ whole genome shotgun (WGS) entry which is preliminary data.</text>
</comment>